<feature type="transmembrane region" description="Helical" evidence="2">
    <location>
        <begin position="167"/>
        <end position="184"/>
    </location>
</feature>
<feature type="compositionally biased region" description="Basic and acidic residues" evidence="1">
    <location>
        <begin position="101"/>
        <end position="114"/>
    </location>
</feature>
<organism evidence="3 4">
    <name type="scientific">Ilumatobacter fluminis</name>
    <dbReference type="NCBI Taxonomy" id="467091"/>
    <lineage>
        <taxon>Bacteria</taxon>
        <taxon>Bacillati</taxon>
        <taxon>Actinomycetota</taxon>
        <taxon>Acidimicrobiia</taxon>
        <taxon>Acidimicrobiales</taxon>
        <taxon>Ilumatobacteraceae</taxon>
        <taxon>Ilumatobacter</taxon>
    </lineage>
</organism>
<feature type="transmembrane region" description="Helical" evidence="2">
    <location>
        <begin position="190"/>
        <end position="209"/>
    </location>
</feature>
<dbReference type="Proteomes" id="UP000294558">
    <property type="component" value="Unassembled WGS sequence"/>
</dbReference>
<gene>
    <name evidence="3" type="ORF">BDK89_1105</name>
</gene>
<dbReference type="RefSeq" id="WP_133867974.1">
    <property type="nucleotide sequence ID" value="NZ_JAVJPS010000021.1"/>
</dbReference>
<keyword evidence="4" id="KW-1185">Reference proteome</keyword>
<reference evidence="3 4" key="1">
    <citation type="submission" date="2019-03" db="EMBL/GenBank/DDBJ databases">
        <title>Sequencing the genomes of 1000 actinobacteria strains.</title>
        <authorList>
            <person name="Klenk H.-P."/>
        </authorList>
    </citation>
    <scope>NUCLEOTIDE SEQUENCE [LARGE SCALE GENOMIC DNA]</scope>
    <source>
        <strain evidence="3 4">DSM 18936</strain>
    </source>
</reference>
<proteinExistence type="predicted"/>
<evidence type="ECO:0000313" key="3">
    <source>
        <dbReference type="EMBL" id="TDT15534.1"/>
    </source>
</evidence>
<dbReference type="AlphaFoldDB" id="A0A4R7HY20"/>
<evidence type="ECO:0000313" key="4">
    <source>
        <dbReference type="Proteomes" id="UP000294558"/>
    </source>
</evidence>
<feature type="transmembrane region" description="Helical" evidence="2">
    <location>
        <begin position="6"/>
        <end position="22"/>
    </location>
</feature>
<feature type="compositionally biased region" description="Basic and acidic residues" evidence="1">
    <location>
        <begin position="124"/>
        <end position="136"/>
    </location>
</feature>
<keyword evidence="2" id="KW-0472">Membrane</keyword>
<dbReference type="OrthoDB" id="9871603at2"/>
<evidence type="ECO:0000256" key="1">
    <source>
        <dbReference type="SAM" id="MobiDB-lite"/>
    </source>
</evidence>
<feature type="region of interest" description="Disordered" evidence="1">
    <location>
        <begin position="65"/>
        <end position="159"/>
    </location>
</feature>
<protein>
    <submittedName>
        <fullName evidence="3">Uncharacterized protein</fullName>
    </submittedName>
</protein>
<sequence length="227" mass="25230">MGELVLLVIAAAWAAVLIPPLLRNRIENRPNSSVTDFRRQLNKLQSTVPSRAGAPMRGMARPLAQSPLQRPAAGGRPGQQPAQLRRGAGGRTHGARSGAQVREREQAPRQRSHGDPTGGQRRPQYRDEQPRQRSHGDPTGGQRRPQHRDERRPAAASNEMIRRRRSNVLFMLVVTVAATLFLAATTQSAVMLYVFAAAFLALCAYGYMLSQARQRETSSWPSDWMQH</sequence>
<dbReference type="EMBL" id="SOAU01000001">
    <property type="protein sequence ID" value="TDT15534.1"/>
    <property type="molecule type" value="Genomic_DNA"/>
</dbReference>
<comment type="caution">
    <text evidence="3">The sequence shown here is derived from an EMBL/GenBank/DDBJ whole genome shotgun (WGS) entry which is preliminary data.</text>
</comment>
<name>A0A4R7HY20_9ACTN</name>
<accession>A0A4R7HY20</accession>
<keyword evidence="2" id="KW-0812">Transmembrane</keyword>
<evidence type="ECO:0000256" key="2">
    <source>
        <dbReference type="SAM" id="Phobius"/>
    </source>
</evidence>
<keyword evidence="2" id="KW-1133">Transmembrane helix</keyword>